<dbReference type="GO" id="GO:0000785">
    <property type="term" value="C:chromatin"/>
    <property type="evidence" value="ECO:0007669"/>
    <property type="project" value="TreeGrafter"/>
</dbReference>
<evidence type="ECO:0000313" key="4">
    <source>
        <dbReference type="EMBL" id="CAI8020753.1"/>
    </source>
</evidence>
<evidence type="ECO:0000256" key="1">
    <source>
        <dbReference type="ARBA" id="ARBA00004123"/>
    </source>
</evidence>
<sequence length="100" mass="11796">MVRDYTLAKEHINSCVLIIHGKKLYLRGIRKKYICSLCIFVSPQVTMVCQRMLKEREEQVCLEFGKILETKLAEQYDTFVKFTHDQVERRLAESAFSYVS</sequence>
<proteinExistence type="inferred from homology"/>
<dbReference type="Proteomes" id="UP001174909">
    <property type="component" value="Unassembled WGS sequence"/>
</dbReference>
<keyword evidence="5" id="KW-1185">Reference proteome</keyword>
<organism evidence="4 5">
    <name type="scientific">Geodia barretti</name>
    <name type="common">Barrett's horny sponge</name>
    <dbReference type="NCBI Taxonomy" id="519541"/>
    <lineage>
        <taxon>Eukaryota</taxon>
        <taxon>Metazoa</taxon>
        <taxon>Porifera</taxon>
        <taxon>Demospongiae</taxon>
        <taxon>Heteroscleromorpha</taxon>
        <taxon>Tetractinellida</taxon>
        <taxon>Astrophorina</taxon>
        <taxon>Geodiidae</taxon>
        <taxon>Geodia</taxon>
    </lineage>
</organism>
<dbReference type="InterPro" id="IPR024132">
    <property type="entry name" value="Akirin"/>
</dbReference>
<name>A0AA35WGM6_GEOBA</name>
<dbReference type="GO" id="GO:0005634">
    <property type="term" value="C:nucleus"/>
    <property type="evidence" value="ECO:0007669"/>
    <property type="project" value="UniProtKB-SubCell"/>
</dbReference>
<keyword evidence="3" id="KW-0539">Nucleus</keyword>
<dbReference type="GO" id="GO:0003712">
    <property type="term" value="F:transcription coregulator activity"/>
    <property type="evidence" value="ECO:0007669"/>
    <property type="project" value="TreeGrafter"/>
</dbReference>
<comment type="similarity">
    <text evidence="2">Belongs to the akirin family.</text>
</comment>
<dbReference type="AlphaFoldDB" id="A0AA35WGM6"/>
<dbReference type="GO" id="GO:0045944">
    <property type="term" value="P:positive regulation of transcription by RNA polymerase II"/>
    <property type="evidence" value="ECO:0007669"/>
    <property type="project" value="TreeGrafter"/>
</dbReference>
<evidence type="ECO:0000256" key="3">
    <source>
        <dbReference type="ARBA" id="ARBA00023242"/>
    </source>
</evidence>
<comment type="caution">
    <text evidence="4">The sequence shown here is derived from an EMBL/GenBank/DDBJ whole genome shotgun (WGS) entry which is preliminary data.</text>
</comment>
<accession>A0AA35WGM6</accession>
<gene>
    <name evidence="4" type="ORF">GBAR_LOCUS12382</name>
</gene>
<comment type="subcellular location">
    <subcellularLocation>
        <location evidence="1">Nucleus</location>
    </subcellularLocation>
</comment>
<reference evidence="4" key="1">
    <citation type="submission" date="2023-03" db="EMBL/GenBank/DDBJ databases">
        <authorList>
            <person name="Steffen K."/>
            <person name="Cardenas P."/>
        </authorList>
    </citation>
    <scope>NUCLEOTIDE SEQUENCE</scope>
</reference>
<evidence type="ECO:0000313" key="5">
    <source>
        <dbReference type="Proteomes" id="UP001174909"/>
    </source>
</evidence>
<dbReference type="PANTHER" id="PTHR13293:SF6">
    <property type="entry name" value="AKIRIN-RELATED"/>
    <property type="match status" value="1"/>
</dbReference>
<dbReference type="GO" id="GO:0045089">
    <property type="term" value="P:positive regulation of innate immune response"/>
    <property type="evidence" value="ECO:0007669"/>
    <property type="project" value="TreeGrafter"/>
</dbReference>
<dbReference type="EMBL" id="CASHTH010001844">
    <property type="protein sequence ID" value="CAI8020753.1"/>
    <property type="molecule type" value="Genomic_DNA"/>
</dbReference>
<evidence type="ECO:0000256" key="2">
    <source>
        <dbReference type="ARBA" id="ARBA00005625"/>
    </source>
</evidence>
<dbReference type="PANTHER" id="PTHR13293">
    <property type="entry name" value="AKIRIN-RELATED"/>
    <property type="match status" value="1"/>
</dbReference>
<protein>
    <submittedName>
        <fullName evidence="4">Akirin-1</fullName>
    </submittedName>
</protein>